<evidence type="ECO:0000313" key="4">
    <source>
        <dbReference type="Proteomes" id="UP000198900"/>
    </source>
</evidence>
<sequence>MFEHIILNMSGHIEASVTLSRNFFKPVLIEAPPAMNSRSIPSSSTVFDSILFRDAFGTAKMRAVFADHALVQRYIDVEVALAKAEARVGVIPADAAEVIARESQIERIDFDHMREETDIVGYPILPLVHQLVGMCGEAGHYVHWGATTQDIMDTAVSLQVRDALDSIDGDIRELRGILADLAKKHRDTPMAGRTHLQQALPVTFGYKVAIWLAMFDRHQQRIAEMRKRVAVVEFAGAAGTLASLGDKGLDVQKALAQELKLGVPATTWHVARDGFAEAVNLLALVTGSLGKIATDIMIMASNEFGEVYEPFVKGRGASSTMPQKRNPISSELMLAAAKAVRQQAGLMVDAMIQDFERATGPWHAEWIAIPESFILTSGALHQAKFALGGLIVDTERMKHNLGISKGLIVAEAVMMQMAPITGRQQAHDIVYDACRTVNEQGGTLAEALAALPEVTRHFDRDAIDRMTDPANYLGLAPQMVDRALALSSEI</sequence>
<comment type="caution">
    <text evidence="3">The sequence shown here is derived from an EMBL/GenBank/DDBJ whole genome shotgun (WGS) entry which is preliminary data.</text>
</comment>
<evidence type="ECO:0000313" key="3">
    <source>
        <dbReference type="EMBL" id="SDI47144.1"/>
    </source>
</evidence>
<dbReference type="Gene3D" id="1.10.40.30">
    <property type="entry name" value="Fumarase/aspartase (C-terminal domain)"/>
    <property type="match status" value="1"/>
</dbReference>
<dbReference type="EMBL" id="FNDI01000017">
    <property type="protein sequence ID" value="SDI47144.1"/>
    <property type="molecule type" value="Genomic_DNA"/>
</dbReference>
<dbReference type="GO" id="GO:0016853">
    <property type="term" value="F:isomerase activity"/>
    <property type="evidence" value="ECO:0007669"/>
    <property type="project" value="UniProtKB-KW"/>
</dbReference>
<protein>
    <submittedName>
        <fullName evidence="3">3-carboxy-cis,cis-muconate cycloisomerase</fullName>
    </submittedName>
</protein>
<dbReference type="Pfam" id="PF10397">
    <property type="entry name" value="ADSL_C"/>
    <property type="match status" value="1"/>
</dbReference>
<comment type="similarity">
    <text evidence="1">Belongs to the class-II fumarase/aspartase family.</text>
</comment>
<keyword evidence="4" id="KW-1185">Reference proteome</keyword>
<dbReference type="SMART" id="SM00998">
    <property type="entry name" value="ADSL_C"/>
    <property type="match status" value="1"/>
</dbReference>
<accession>A0A7Z7BDI6</accession>
<dbReference type="PRINTS" id="PR00145">
    <property type="entry name" value="ARGSUCLYASE"/>
</dbReference>
<dbReference type="Proteomes" id="UP000198900">
    <property type="component" value="Unassembled WGS sequence"/>
</dbReference>
<dbReference type="FunFam" id="1.20.200.10:FF:000014">
    <property type="entry name" value="3-carboxy-cis,cis-muconate cycloisomerase"/>
    <property type="match status" value="1"/>
</dbReference>
<dbReference type="CDD" id="cd01597">
    <property type="entry name" value="pCLME"/>
    <property type="match status" value="1"/>
</dbReference>
<name>A0A7Z7BDI6_9BURK</name>
<dbReference type="AlphaFoldDB" id="A0A7Z7BDI6"/>
<feature type="domain" description="Adenylosuccinate lyase C-terminal" evidence="2">
    <location>
        <begin position="405"/>
        <end position="484"/>
    </location>
</feature>
<dbReference type="Pfam" id="PF00206">
    <property type="entry name" value="Lyase_1"/>
    <property type="match status" value="1"/>
</dbReference>
<dbReference type="PANTHER" id="PTHR43172">
    <property type="entry name" value="ADENYLOSUCCINATE LYASE"/>
    <property type="match status" value="1"/>
</dbReference>
<dbReference type="InterPro" id="IPR019468">
    <property type="entry name" value="AdenyloSucc_lyase_C"/>
</dbReference>
<gene>
    <name evidence="3" type="ORF">SAMN04487926_117173</name>
</gene>
<dbReference type="InterPro" id="IPR022761">
    <property type="entry name" value="Fumarate_lyase_N"/>
</dbReference>
<dbReference type="Gene3D" id="1.20.200.10">
    <property type="entry name" value="Fumarase/aspartase (Central domain)"/>
    <property type="match status" value="1"/>
</dbReference>
<dbReference type="InterPro" id="IPR000362">
    <property type="entry name" value="Fumarate_lyase_fam"/>
</dbReference>
<evidence type="ECO:0000256" key="1">
    <source>
        <dbReference type="ARBA" id="ARBA00034772"/>
    </source>
</evidence>
<dbReference type="PANTHER" id="PTHR43172:SF2">
    <property type="entry name" value="ADENYLOSUCCINATE LYASE C-TERMINAL DOMAIN-CONTAINING PROTEIN"/>
    <property type="match status" value="1"/>
</dbReference>
<organism evidence="3 4">
    <name type="scientific">Paraburkholderia steynii</name>
    <dbReference type="NCBI Taxonomy" id="1245441"/>
    <lineage>
        <taxon>Bacteria</taxon>
        <taxon>Pseudomonadati</taxon>
        <taxon>Pseudomonadota</taxon>
        <taxon>Betaproteobacteria</taxon>
        <taxon>Burkholderiales</taxon>
        <taxon>Burkholderiaceae</taxon>
        <taxon>Paraburkholderia</taxon>
    </lineage>
</organism>
<proteinExistence type="inferred from homology"/>
<dbReference type="InterPro" id="IPR008948">
    <property type="entry name" value="L-Aspartase-like"/>
</dbReference>
<reference evidence="3" key="1">
    <citation type="submission" date="2016-10" db="EMBL/GenBank/DDBJ databases">
        <authorList>
            <person name="Varghese N."/>
            <person name="Submissions S."/>
        </authorList>
    </citation>
    <scope>NUCLEOTIDE SEQUENCE [LARGE SCALE GENOMIC DNA]</scope>
    <source>
        <strain evidence="3">YR281</strain>
    </source>
</reference>
<evidence type="ECO:0000259" key="2">
    <source>
        <dbReference type="SMART" id="SM00998"/>
    </source>
</evidence>
<dbReference type="PRINTS" id="PR00149">
    <property type="entry name" value="FUMRATELYASE"/>
</dbReference>
<dbReference type="SUPFAM" id="SSF48557">
    <property type="entry name" value="L-aspartase-like"/>
    <property type="match status" value="1"/>
</dbReference>